<keyword evidence="4 6" id="KW-0472">Membrane</keyword>
<dbReference type="OrthoDB" id="5417887at2759"/>
<dbReference type="EMBL" id="MLKD01000019">
    <property type="protein sequence ID" value="OQE18003.1"/>
    <property type="molecule type" value="Genomic_DNA"/>
</dbReference>
<evidence type="ECO:0000313" key="8">
    <source>
        <dbReference type="EMBL" id="OQE18003.1"/>
    </source>
</evidence>
<proteinExistence type="inferred from homology"/>
<evidence type="ECO:0000259" key="7">
    <source>
        <dbReference type="Pfam" id="PF20684"/>
    </source>
</evidence>
<evidence type="ECO:0000256" key="5">
    <source>
        <dbReference type="ARBA" id="ARBA00038359"/>
    </source>
</evidence>
<evidence type="ECO:0000256" key="4">
    <source>
        <dbReference type="ARBA" id="ARBA00023136"/>
    </source>
</evidence>
<feature type="transmembrane region" description="Helical" evidence="6">
    <location>
        <begin position="88"/>
        <end position="115"/>
    </location>
</feature>
<reference evidence="9" key="1">
    <citation type="journal article" date="2017" name="Nat. Microbiol.">
        <title>Global analysis of biosynthetic gene clusters reveals vast potential of secondary metabolite production in Penicillium species.</title>
        <authorList>
            <person name="Nielsen J.C."/>
            <person name="Grijseels S."/>
            <person name="Prigent S."/>
            <person name="Ji B."/>
            <person name="Dainat J."/>
            <person name="Nielsen K.F."/>
            <person name="Frisvad J.C."/>
            <person name="Workman M."/>
            <person name="Nielsen J."/>
        </authorList>
    </citation>
    <scope>NUCLEOTIDE SEQUENCE [LARGE SCALE GENOMIC DNA]</scope>
    <source>
        <strain evidence="9">IBT 24891</strain>
    </source>
</reference>
<dbReference type="Pfam" id="PF20684">
    <property type="entry name" value="Fung_rhodopsin"/>
    <property type="match status" value="1"/>
</dbReference>
<comment type="subcellular location">
    <subcellularLocation>
        <location evidence="1">Membrane</location>
        <topology evidence="1">Multi-pass membrane protein</topology>
    </subcellularLocation>
</comment>
<feature type="transmembrane region" description="Helical" evidence="6">
    <location>
        <begin position="43"/>
        <end position="68"/>
    </location>
</feature>
<dbReference type="AlphaFoldDB" id="A0A1V6SWL1"/>
<evidence type="ECO:0000256" key="3">
    <source>
        <dbReference type="ARBA" id="ARBA00022989"/>
    </source>
</evidence>
<protein>
    <recommendedName>
        <fullName evidence="7">Rhodopsin domain-containing protein</fullName>
    </recommendedName>
</protein>
<evidence type="ECO:0000256" key="2">
    <source>
        <dbReference type="ARBA" id="ARBA00022692"/>
    </source>
</evidence>
<dbReference type="InterPro" id="IPR049326">
    <property type="entry name" value="Rhodopsin_dom_fungi"/>
</dbReference>
<name>A0A1V6SWL1_9EURO</name>
<feature type="transmembrane region" description="Helical" evidence="6">
    <location>
        <begin position="238"/>
        <end position="259"/>
    </location>
</feature>
<comment type="similarity">
    <text evidence="5">Belongs to the SAT4 family.</text>
</comment>
<accession>A0A1V6SWL1</accession>
<feature type="transmembrane region" description="Helical" evidence="6">
    <location>
        <begin position="206"/>
        <end position="226"/>
    </location>
</feature>
<organism evidence="8 9">
    <name type="scientific">Penicillium steckii</name>
    <dbReference type="NCBI Taxonomy" id="303698"/>
    <lineage>
        <taxon>Eukaryota</taxon>
        <taxon>Fungi</taxon>
        <taxon>Dikarya</taxon>
        <taxon>Ascomycota</taxon>
        <taxon>Pezizomycotina</taxon>
        <taxon>Eurotiomycetes</taxon>
        <taxon>Eurotiomycetidae</taxon>
        <taxon>Eurotiales</taxon>
        <taxon>Aspergillaceae</taxon>
        <taxon>Penicillium</taxon>
    </lineage>
</organism>
<feature type="transmembrane region" description="Helical" evidence="6">
    <location>
        <begin position="165"/>
        <end position="194"/>
    </location>
</feature>
<dbReference type="Proteomes" id="UP000191285">
    <property type="component" value="Unassembled WGS sequence"/>
</dbReference>
<evidence type="ECO:0000313" key="9">
    <source>
        <dbReference type="Proteomes" id="UP000191285"/>
    </source>
</evidence>
<keyword evidence="9" id="KW-1185">Reference proteome</keyword>
<dbReference type="STRING" id="303698.A0A1V6SWL1"/>
<evidence type="ECO:0000256" key="1">
    <source>
        <dbReference type="ARBA" id="ARBA00004141"/>
    </source>
</evidence>
<dbReference type="GO" id="GO:0016020">
    <property type="term" value="C:membrane"/>
    <property type="evidence" value="ECO:0007669"/>
    <property type="project" value="UniProtKB-SubCell"/>
</dbReference>
<feature type="transmembrane region" description="Helical" evidence="6">
    <location>
        <begin position="122"/>
        <end position="145"/>
    </location>
</feature>
<comment type="caution">
    <text evidence="8">The sequence shown here is derived from an EMBL/GenBank/DDBJ whole genome shotgun (WGS) entry which is preliminary data.</text>
</comment>
<evidence type="ECO:0000256" key="6">
    <source>
        <dbReference type="SAM" id="Phobius"/>
    </source>
</evidence>
<keyword evidence="3 6" id="KW-1133">Transmembrane helix</keyword>
<dbReference type="PANTHER" id="PTHR33048:SF42">
    <property type="entry name" value="INTEGRAL MEMBRANE PROTEIN"/>
    <property type="match status" value="1"/>
</dbReference>
<feature type="domain" description="Rhodopsin" evidence="7">
    <location>
        <begin position="27"/>
        <end position="271"/>
    </location>
</feature>
<sequence length="366" mass="40722">MNEGNQGPTILAVCWILVLVPGLVLAVRIWCKAFLSRVIGWDDFVICLAWFLQLIYTGLVTKAVQMGVVGKHVERIEDQSIVSPALKLVYISFVIIIIGCVLSKTSFAITLLRIVTRTWMKILLWFIIINMNAVMWLCAVCYLLQCKPAAALWTPRLMETAKCWPTIVFETIALTAGAYSGCMDCILAVLPWSLLWNLQMKRQDKFGIAIAMSLGVFAAAAAFVKTSQLVNVSKAQDFTFYCSSIIIWASVETGLTIFATSIPSLRILLARVVSTYGKTEGPVSGSYTVNRKSRKKNMNAHNADGYYYYAGEPITLLDRGDNSSEKSILNRYGGIKHTQEISVSYERNYEDQLEHRAGAVSPGRTL</sequence>
<dbReference type="PANTHER" id="PTHR33048">
    <property type="entry name" value="PTH11-LIKE INTEGRAL MEMBRANE PROTEIN (AFU_ORTHOLOGUE AFUA_5G11245)"/>
    <property type="match status" value="1"/>
</dbReference>
<feature type="transmembrane region" description="Helical" evidence="6">
    <location>
        <begin position="6"/>
        <end position="31"/>
    </location>
</feature>
<dbReference type="InterPro" id="IPR052337">
    <property type="entry name" value="SAT4-like"/>
</dbReference>
<gene>
    <name evidence="8" type="ORF">PENSTE_c019G05977</name>
</gene>
<keyword evidence="2 6" id="KW-0812">Transmembrane</keyword>